<feature type="chain" id="PRO_5004170397" evidence="1">
    <location>
        <begin position="19"/>
        <end position="156"/>
    </location>
</feature>
<accession>Q0CL09</accession>
<dbReference type="VEuPathDB" id="FungiDB:ATEG_05625"/>
<reference evidence="3" key="1">
    <citation type="submission" date="2005-09" db="EMBL/GenBank/DDBJ databases">
        <title>Annotation of the Aspergillus terreus NIH2624 genome.</title>
        <authorList>
            <person name="Birren B.W."/>
            <person name="Lander E.S."/>
            <person name="Galagan J.E."/>
            <person name="Nusbaum C."/>
            <person name="Devon K."/>
            <person name="Henn M."/>
            <person name="Ma L.-J."/>
            <person name="Jaffe D.B."/>
            <person name="Butler J."/>
            <person name="Alvarez P."/>
            <person name="Gnerre S."/>
            <person name="Grabherr M."/>
            <person name="Kleber M."/>
            <person name="Mauceli E.W."/>
            <person name="Brockman W."/>
            <person name="Rounsley S."/>
            <person name="Young S.K."/>
            <person name="LaButti K."/>
            <person name="Pushparaj V."/>
            <person name="DeCaprio D."/>
            <person name="Crawford M."/>
            <person name="Koehrsen M."/>
            <person name="Engels R."/>
            <person name="Montgomery P."/>
            <person name="Pearson M."/>
            <person name="Howarth C."/>
            <person name="Larson L."/>
            <person name="Luoma S."/>
            <person name="White J."/>
            <person name="Alvarado L."/>
            <person name="Kodira C.D."/>
            <person name="Zeng Q."/>
            <person name="Oleary S."/>
            <person name="Yandava C."/>
            <person name="Denning D.W."/>
            <person name="Nierman W.C."/>
            <person name="Milne T."/>
            <person name="Madden K."/>
        </authorList>
    </citation>
    <scope>NUCLEOTIDE SEQUENCE [LARGE SCALE GENOMIC DNA]</scope>
    <source>
        <strain evidence="3">NIH 2624 / FGSC A1156</strain>
    </source>
</reference>
<evidence type="ECO:0000256" key="1">
    <source>
        <dbReference type="SAM" id="SignalP"/>
    </source>
</evidence>
<dbReference type="GeneID" id="4320839"/>
<name>Q0CL09_ASPTN</name>
<evidence type="ECO:0000313" key="3">
    <source>
        <dbReference type="Proteomes" id="UP000007963"/>
    </source>
</evidence>
<organism evidence="2 3">
    <name type="scientific">Aspergillus terreus (strain NIH 2624 / FGSC A1156)</name>
    <dbReference type="NCBI Taxonomy" id="341663"/>
    <lineage>
        <taxon>Eukaryota</taxon>
        <taxon>Fungi</taxon>
        <taxon>Dikarya</taxon>
        <taxon>Ascomycota</taxon>
        <taxon>Pezizomycotina</taxon>
        <taxon>Eurotiomycetes</taxon>
        <taxon>Eurotiomycetidae</taxon>
        <taxon>Eurotiales</taxon>
        <taxon>Aspergillaceae</taxon>
        <taxon>Aspergillus</taxon>
        <taxon>Aspergillus subgen. Circumdati</taxon>
    </lineage>
</organism>
<evidence type="ECO:0000313" key="2">
    <source>
        <dbReference type="EMBL" id="EAU34694.1"/>
    </source>
</evidence>
<dbReference type="OrthoDB" id="4794019at2759"/>
<gene>
    <name evidence="2" type="ORF">ATEG_05625</name>
</gene>
<protein>
    <submittedName>
        <fullName evidence="2">Uncharacterized protein</fullName>
    </submittedName>
</protein>
<dbReference type="Proteomes" id="UP000007963">
    <property type="component" value="Unassembled WGS sequence"/>
</dbReference>
<keyword evidence="1" id="KW-0732">Signal</keyword>
<dbReference type="HOGENOM" id="CLU_1686195_0_0_1"/>
<dbReference type="RefSeq" id="XP_001214803.1">
    <property type="nucleotide sequence ID" value="XM_001214803.1"/>
</dbReference>
<dbReference type="AlphaFoldDB" id="Q0CL09"/>
<sequence length="156" mass="17409">MNYLYVVLLHGILSSANASNLAGPYQTVLFYYAYHAELTRFGPDGVHTGHGCLGTRPGGGCYFDEFIKYILRDPSTYDKATGIGTNITPDVEDAVEKLRQTDYNTVLDPKTLLQIDLPKGETPKLSKVMSTLEKNINRARDKDASGAEWERMRQCL</sequence>
<dbReference type="EMBL" id="CH476600">
    <property type="protein sequence ID" value="EAU34694.1"/>
    <property type="molecule type" value="Genomic_DNA"/>
</dbReference>
<feature type="signal peptide" evidence="1">
    <location>
        <begin position="1"/>
        <end position="18"/>
    </location>
</feature>
<proteinExistence type="predicted"/>